<comment type="caution">
    <text evidence="3">The sequence shown here is derived from an EMBL/GenBank/DDBJ whole genome shotgun (WGS) entry which is preliminary data.</text>
</comment>
<dbReference type="Pfam" id="PF00168">
    <property type="entry name" value="C2"/>
    <property type="match status" value="1"/>
</dbReference>
<dbReference type="OrthoDB" id="67688at2759"/>
<reference evidence="3" key="1">
    <citation type="submission" date="2021-04" db="EMBL/GenBank/DDBJ databases">
        <authorList>
            <person name="Tunstrom K."/>
        </authorList>
    </citation>
    <scope>NUCLEOTIDE SEQUENCE</scope>
</reference>
<evidence type="ECO:0000256" key="1">
    <source>
        <dbReference type="SAM" id="MobiDB-lite"/>
    </source>
</evidence>
<accession>A0A8S3X948</accession>
<dbReference type="EMBL" id="CAJQZP010001030">
    <property type="protein sequence ID" value="CAG5010088.1"/>
    <property type="molecule type" value="Genomic_DNA"/>
</dbReference>
<feature type="compositionally biased region" description="Low complexity" evidence="1">
    <location>
        <begin position="323"/>
        <end position="336"/>
    </location>
</feature>
<dbReference type="InterPro" id="IPR000008">
    <property type="entry name" value="C2_dom"/>
</dbReference>
<keyword evidence="4" id="KW-1185">Reference proteome</keyword>
<sequence>MVLPSGLHVGRSNTRQVAERRLGDVQAFLTSLFGLADEIAHSDLVYTFFHPLLRDQQDVEPQRMKNRGEAQAHEAESSGSGSLKLSVQYAGGVLAVLILHAQSLPAAPQGLPPNPYVKVTMPAVLILHAQSLPAAPQGLPPNPYVTVPFRAGRAHPARTVAARRATGPAAQPIRHGIRAGRAHPARAVAARRAAGPAAQPIRQGTVPAVLILHTQSLPAAPQGLPPNPYVKVPCRPCSSCTRSRCPPRRRDCRPTHTSRYRAGRAHPARAALLAAPQGLPPNPYVKVPCRPCSSCTRRRCPPRRRACRPTHTSRYRAGRAHPARAVSARRAAGPAAQPIRQGTVPAVLILHAQSLLTAPQGLPPNPYVKVYLVPDPTKETKRKTRVLKRNSHPSFMEMLEYRLPLEVVRSRSLQATVWHYDSLQENQFLGGVVIPLSSIPLREETVAWYPLEYIPR</sequence>
<feature type="compositionally biased region" description="Basic residues" evidence="1">
    <location>
        <begin position="303"/>
        <end position="322"/>
    </location>
</feature>
<gene>
    <name evidence="3" type="ORF">PAPOLLO_LOCUS15357</name>
</gene>
<dbReference type="SMART" id="SM00239">
    <property type="entry name" value="C2"/>
    <property type="match status" value="1"/>
</dbReference>
<organism evidence="3 4">
    <name type="scientific">Parnassius apollo</name>
    <name type="common">Apollo butterfly</name>
    <name type="synonym">Papilio apollo</name>
    <dbReference type="NCBI Taxonomy" id="110799"/>
    <lineage>
        <taxon>Eukaryota</taxon>
        <taxon>Metazoa</taxon>
        <taxon>Ecdysozoa</taxon>
        <taxon>Arthropoda</taxon>
        <taxon>Hexapoda</taxon>
        <taxon>Insecta</taxon>
        <taxon>Pterygota</taxon>
        <taxon>Neoptera</taxon>
        <taxon>Endopterygota</taxon>
        <taxon>Lepidoptera</taxon>
        <taxon>Glossata</taxon>
        <taxon>Ditrysia</taxon>
        <taxon>Papilionoidea</taxon>
        <taxon>Papilionidae</taxon>
        <taxon>Parnassiinae</taxon>
        <taxon>Parnassini</taxon>
        <taxon>Parnassius</taxon>
        <taxon>Parnassius</taxon>
    </lineage>
</organism>
<dbReference type="Proteomes" id="UP000691718">
    <property type="component" value="Unassembled WGS sequence"/>
</dbReference>
<feature type="region of interest" description="Disordered" evidence="1">
    <location>
        <begin position="60"/>
        <end position="81"/>
    </location>
</feature>
<dbReference type="PANTHER" id="PTHR45716">
    <property type="entry name" value="BITESIZE, ISOFORM I"/>
    <property type="match status" value="1"/>
</dbReference>
<evidence type="ECO:0000313" key="4">
    <source>
        <dbReference type="Proteomes" id="UP000691718"/>
    </source>
</evidence>
<protein>
    <submittedName>
        <fullName evidence="3">(apollo) hypothetical protein</fullName>
    </submittedName>
</protein>
<evidence type="ECO:0000313" key="3">
    <source>
        <dbReference type="EMBL" id="CAG5010088.1"/>
    </source>
</evidence>
<feature type="domain" description="C2" evidence="2">
    <location>
        <begin position="326"/>
        <end position="449"/>
    </location>
</feature>
<proteinExistence type="predicted"/>
<name>A0A8S3X948_PARAO</name>
<dbReference type="AlphaFoldDB" id="A0A8S3X948"/>
<feature type="region of interest" description="Disordered" evidence="1">
    <location>
        <begin position="303"/>
        <end position="336"/>
    </location>
</feature>
<dbReference type="PANTHER" id="PTHR45716:SF2">
    <property type="entry name" value="BITESIZE, ISOFORM I"/>
    <property type="match status" value="1"/>
</dbReference>
<evidence type="ECO:0000259" key="2">
    <source>
        <dbReference type="PROSITE" id="PS50004"/>
    </source>
</evidence>
<dbReference type="GO" id="GO:0042043">
    <property type="term" value="F:neurexin family protein binding"/>
    <property type="evidence" value="ECO:0007669"/>
    <property type="project" value="TreeGrafter"/>
</dbReference>
<dbReference type="GO" id="GO:0006887">
    <property type="term" value="P:exocytosis"/>
    <property type="evidence" value="ECO:0007669"/>
    <property type="project" value="TreeGrafter"/>
</dbReference>
<feature type="compositionally biased region" description="Basic and acidic residues" evidence="1">
    <location>
        <begin position="60"/>
        <end position="76"/>
    </location>
</feature>
<dbReference type="PROSITE" id="PS50004">
    <property type="entry name" value="C2"/>
    <property type="match status" value="1"/>
</dbReference>